<keyword evidence="1" id="KW-1185">Reference proteome</keyword>
<evidence type="ECO:0000313" key="2">
    <source>
        <dbReference type="WBParaSite" id="ALUE_0000155401-mRNA-1"/>
    </source>
</evidence>
<name>A0A0M3HJ59_ASCLU</name>
<reference evidence="2" key="1">
    <citation type="submission" date="2017-02" db="UniProtKB">
        <authorList>
            <consortium name="WormBaseParasite"/>
        </authorList>
    </citation>
    <scope>IDENTIFICATION</scope>
</reference>
<dbReference type="AlphaFoldDB" id="A0A0M3HJ59"/>
<sequence>MAMDSLILLARDVAATNCTMVMMALITTSPIRASRPGATAISCSCFQPSYRIYTSAFHLTESLTNDTMRCTKATADHHRSYSNIDLIILLFIDKPAPRSE</sequence>
<organism evidence="1 2">
    <name type="scientific">Ascaris lumbricoides</name>
    <name type="common">Giant roundworm</name>
    <dbReference type="NCBI Taxonomy" id="6252"/>
    <lineage>
        <taxon>Eukaryota</taxon>
        <taxon>Metazoa</taxon>
        <taxon>Ecdysozoa</taxon>
        <taxon>Nematoda</taxon>
        <taxon>Chromadorea</taxon>
        <taxon>Rhabditida</taxon>
        <taxon>Spirurina</taxon>
        <taxon>Ascaridomorpha</taxon>
        <taxon>Ascaridoidea</taxon>
        <taxon>Ascarididae</taxon>
        <taxon>Ascaris</taxon>
    </lineage>
</organism>
<proteinExistence type="predicted"/>
<accession>A0A0M3HJ59</accession>
<dbReference type="WBParaSite" id="ALUE_0000155401-mRNA-1">
    <property type="protein sequence ID" value="ALUE_0000155401-mRNA-1"/>
    <property type="gene ID" value="ALUE_0000155401"/>
</dbReference>
<protein>
    <submittedName>
        <fullName evidence="2">Secreted protein</fullName>
    </submittedName>
</protein>
<evidence type="ECO:0000313" key="1">
    <source>
        <dbReference type="Proteomes" id="UP000036681"/>
    </source>
</evidence>
<dbReference type="Proteomes" id="UP000036681">
    <property type="component" value="Unplaced"/>
</dbReference>